<feature type="region of interest" description="Disordered" evidence="4">
    <location>
        <begin position="1"/>
        <end position="125"/>
    </location>
</feature>
<dbReference type="SMART" id="SM00387">
    <property type="entry name" value="HATPase_c"/>
    <property type="match status" value="1"/>
</dbReference>
<dbReference type="SMART" id="SM00091">
    <property type="entry name" value="PAS"/>
    <property type="match status" value="2"/>
</dbReference>
<feature type="modified residue" description="4-aspartylphosphate" evidence="2">
    <location>
        <position position="1321"/>
    </location>
</feature>
<evidence type="ECO:0000256" key="1">
    <source>
        <dbReference type="ARBA" id="ARBA00022553"/>
    </source>
</evidence>
<dbReference type="CDD" id="cd00082">
    <property type="entry name" value="HisKA"/>
    <property type="match status" value="1"/>
</dbReference>
<evidence type="ECO:0000259" key="7">
    <source>
        <dbReference type="PROSITE" id="PS50113"/>
    </source>
</evidence>
<dbReference type="CDD" id="cd00130">
    <property type="entry name" value="PAS"/>
    <property type="match status" value="1"/>
</dbReference>
<dbReference type="EMBL" id="LCWF01000091">
    <property type="protein sequence ID" value="KKY20882.1"/>
    <property type="molecule type" value="Genomic_DNA"/>
</dbReference>
<organism evidence="8 9">
    <name type="scientific">Phaeomoniella chlamydospora</name>
    <name type="common">Phaeoacremonium chlamydosporum</name>
    <dbReference type="NCBI Taxonomy" id="158046"/>
    <lineage>
        <taxon>Eukaryota</taxon>
        <taxon>Fungi</taxon>
        <taxon>Dikarya</taxon>
        <taxon>Ascomycota</taxon>
        <taxon>Pezizomycotina</taxon>
        <taxon>Eurotiomycetes</taxon>
        <taxon>Chaetothyriomycetidae</taxon>
        <taxon>Phaeomoniellales</taxon>
        <taxon>Phaeomoniellaceae</taxon>
        <taxon>Phaeomoniella</taxon>
    </lineage>
</organism>
<feature type="compositionally biased region" description="Polar residues" evidence="4">
    <location>
        <begin position="1236"/>
        <end position="1253"/>
    </location>
</feature>
<dbReference type="Gene3D" id="3.30.450.20">
    <property type="entry name" value="PAS domain"/>
    <property type="match status" value="2"/>
</dbReference>
<dbReference type="GO" id="GO:0000155">
    <property type="term" value="F:phosphorelay sensor kinase activity"/>
    <property type="evidence" value="ECO:0007669"/>
    <property type="project" value="InterPro"/>
</dbReference>
<dbReference type="Pfam" id="PF02518">
    <property type="entry name" value="HATPase_c"/>
    <property type="match status" value="1"/>
</dbReference>
<dbReference type="OrthoDB" id="303614at2759"/>
<sequence>MSATGKRHHHAPFPIKPPPLPPPPAPVLHEKLSGQAIATGPSSNDEQGTICDFSSPRHCSSSARSPAKRPYSPELEVNVPEEAVHASKRQRRGEEDLQRPAASSEQRATTLDPLKEVNSSPAVPQRFNGSISEAASVMLDRPENTGGTRSMKLARPSMNRPRRALEAKRIEGVNILDTVGITEVLDQDERPTFIIDIGNASNFQPGELDIIFLNASLKARPGLVDCICGRVEDVPLALATPASFPEFKTWVLSFVKNGQALGVALPAFTYAGLGSISPGSQASSHSTAGYFDSAESGATGERYKFEHKSSSGSSGKRSALTTRTHDSESWRRTPKLAEAGSCMTHEDSEAILIAATAGDVDPFIPTTIPDQGFFDWTRLPMSAALPRHIQFARSVDWGATSLGPMNTWNVDLRAMCNLIMASPHPAAMYWGEDLIAIYNEAYILLAGQKHPNLMGQPYKEAWKEIWVAVEDVFANARSNAQATMKDDDRLFIDRQGFLEETYFSWSIIPLIGEDGSVVGLYNPAFEKTRRKIAERRMLTLREIGEKTASAREVSQFWPLLLKGLEYNEHDIPLALVYSVADDSHDSDASSMHSSSLLTSKTCILQGTLGIPVGHPAAPQEIELGHSMDGFAPAFRDAVKADRPILLQQEDGTLPEGFLDEVERRGFGDPCRSVVVCPIHPTSEESTLGFLVIGNNPRRPYDEDYSLFVQLLGRQLATSIASVVLYEEEIRRAEKAAKLAAQDRIELSNQLAMRTQEAVESEYKFTRMAELAPVGMFIADSTGKMAYCNDMWFQISRCSREGKGEEDWMDYVQEADRPSLDKSWQKLINNRIPMSSEFRFKHPWRDWNGNSGDTWVLASAYPERGADGQLKRIFGSITDISSQKFAEGLQKRRMEEAVELKRQQENFIDITSHEMRNPLSAILQCADEISSSLSASQSLENLAPHVKELLESNSDSAQTIILCAQHQKRIVDDVLTLSKLDSAMLLVTPVDVQPIAVMQRALKMFENELRTADIALRFRVDKSMEDLKIDWVRLDPSRLLQVLINLTTNAIKFTTQQERRIITVSVAVYQQRPSLLDDKPVEYVTPNRVRFRDPDEGPEWGNGEPVYLHFAVEDTGRGLADSEKKLMFLRFSQASPRTHVQYGGSGLGLFISRQLVELQGGEIGVSSVSGEGSIFAFYVKARRSSAPADILVPPGNVPTRRGSGSKPLTRVPSSAHDSTQHIATAVAKLTREMPTRIPSSENTNDSSTSKATSSEQPLNILIVEDNLVNQKVLAKQLQKVGCVVSVANHGGEAIEFMKKTVYYTRDPEALKKGLKLSVVLMDLEMPVMDGISCAKEIRRMQEAGDLRSHVPVIAVTANAREKQIEMALSSGMDDVVSKPFRIAELIPKMKNLAKQIGLESEGAK</sequence>
<reference evidence="8 9" key="1">
    <citation type="submission" date="2015-05" db="EMBL/GenBank/DDBJ databases">
        <title>Distinctive expansion of gene families associated with plant cell wall degradation and secondary metabolism in the genomes of grapevine trunk pathogens.</title>
        <authorList>
            <person name="Lawrence D.P."/>
            <person name="Travadon R."/>
            <person name="Rolshausen P.E."/>
            <person name="Baumgartner K."/>
        </authorList>
    </citation>
    <scope>NUCLEOTIDE SEQUENCE [LARGE SCALE GENOMIC DNA]</scope>
    <source>
        <strain evidence="8">UCRPC4</strain>
    </source>
</reference>
<evidence type="ECO:0000256" key="2">
    <source>
        <dbReference type="PROSITE-ProRule" id="PRU00169"/>
    </source>
</evidence>
<dbReference type="Gene3D" id="3.40.50.2300">
    <property type="match status" value="1"/>
</dbReference>
<feature type="compositionally biased region" description="Basic residues" evidence="4">
    <location>
        <begin position="1"/>
        <end position="11"/>
    </location>
</feature>
<evidence type="ECO:0000259" key="6">
    <source>
        <dbReference type="PROSITE" id="PS50110"/>
    </source>
</evidence>
<feature type="compositionally biased region" description="Pro residues" evidence="4">
    <location>
        <begin position="14"/>
        <end position="26"/>
    </location>
</feature>
<feature type="region of interest" description="Disordered" evidence="4">
    <location>
        <begin position="141"/>
        <end position="162"/>
    </location>
</feature>
<dbReference type="InterPro" id="IPR005467">
    <property type="entry name" value="His_kinase_dom"/>
</dbReference>
<dbReference type="InterPro" id="IPR029016">
    <property type="entry name" value="GAF-like_dom_sf"/>
</dbReference>
<dbReference type="InterPro" id="IPR003661">
    <property type="entry name" value="HisK_dim/P_dom"/>
</dbReference>
<dbReference type="Proteomes" id="UP000053317">
    <property type="component" value="Unassembled WGS sequence"/>
</dbReference>
<dbReference type="InterPro" id="IPR035965">
    <property type="entry name" value="PAS-like_dom_sf"/>
</dbReference>
<keyword evidence="1 2" id="KW-0597">Phosphoprotein</keyword>
<feature type="domain" description="Histidine kinase" evidence="5">
    <location>
        <begin position="909"/>
        <end position="1182"/>
    </location>
</feature>
<dbReference type="InterPro" id="IPR036890">
    <property type="entry name" value="HATPase_C_sf"/>
</dbReference>
<dbReference type="PROSITE" id="PS50109">
    <property type="entry name" value="HIS_KIN"/>
    <property type="match status" value="1"/>
</dbReference>
<dbReference type="InterPro" id="IPR004358">
    <property type="entry name" value="Sig_transdc_His_kin-like_C"/>
</dbReference>
<dbReference type="SUPFAM" id="SSF55785">
    <property type="entry name" value="PYP-like sensor domain (PAS domain)"/>
    <property type="match status" value="1"/>
</dbReference>
<dbReference type="NCBIfam" id="TIGR00229">
    <property type="entry name" value="sensory_box"/>
    <property type="match status" value="1"/>
</dbReference>
<evidence type="ECO:0000259" key="5">
    <source>
        <dbReference type="PROSITE" id="PS50109"/>
    </source>
</evidence>
<feature type="domain" description="PAC" evidence="7">
    <location>
        <begin position="833"/>
        <end position="891"/>
    </location>
</feature>
<dbReference type="Gene3D" id="3.30.565.10">
    <property type="entry name" value="Histidine kinase-like ATPase, C-terminal domain"/>
    <property type="match status" value="1"/>
</dbReference>
<comment type="caution">
    <text evidence="8">The sequence shown here is derived from an EMBL/GenBank/DDBJ whole genome shotgun (WGS) entry which is preliminary data.</text>
</comment>
<keyword evidence="9" id="KW-1185">Reference proteome</keyword>
<dbReference type="InterPro" id="IPR001789">
    <property type="entry name" value="Sig_transdc_resp-reg_receiver"/>
</dbReference>
<dbReference type="PROSITE" id="PS50110">
    <property type="entry name" value="RESPONSE_REGULATORY"/>
    <property type="match status" value="1"/>
</dbReference>
<keyword evidence="8" id="KW-0418">Kinase</keyword>
<proteinExistence type="predicted"/>
<dbReference type="PANTHER" id="PTHR43719:SF30">
    <property type="entry name" value="TWO-COMPONENT SYSTEM RESPONSE REGULATOR"/>
    <property type="match status" value="1"/>
</dbReference>
<reference evidence="8 9" key="2">
    <citation type="submission" date="2015-05" db="EMBL/GenBank/DDBJ databases">
        <authorList>
            <person name="Morales-Cruz A."/>
            <person name="Amrine K.C."/>
            <person name="Cantu D."/>
        </authorList>
    </citation>
    <scope>NUCLEOTIDE SEQUENCE [LARGE SCALE GENOMIC DNA]</scope>
    <source>
        <strain evidence="8">UCRPC4</strain>
    </source>
</reference>
<dbReference type="CDD" id="cd17546">
    <property type="entry name" value="REC_hyHK_CKI1_RcsC-like"/>
    <property type="match status" value="1"/>
</dbReference>
<dbReference type="SMART" id="SM00448">
    <property type="entry name" value="REC"/>
    <property type="match status" value="1"/>
</dbReference>
<dbReference type="PRINTS" id="PR00344">
    <property type="entry name" value="BCTRLSENSOR"/>
</dbReference>
<dbReference type="Gene3D" id="1.10.287.130">
    <property type="match status" value="1"/>
</dbReference>
<dbReference type="SUPFAM" id="SSF52172">
    <property type="entry name" value="CheY-like"/>
    <property type="match status" value="1"/>
</dbReference>
<dbReference type="SUPFAM" id="SSF47384">
    <property type="entry name" value="Homodimeric domain of signal transducing histidine kinase"/>
    <property type="match status" value="1"/>
</dbReference>
<dbReference type="InterPro" id="IPR036097">
    <property type="entry name" value="HisK_dim/P_sf"/>
</dbReference>
<dbReference type="InterPro" id="IPR013655">
    <property type="entry name" value="PAS_fold_3"/>
</dbReference>
<accession>A0A0G2EDB8</accession>
<dbReference type="InterPro" id="IPR011006">
    <property type="entry name" value="CheY-like_superfamily"/>
</dbReference>
<dbReference type="InterPro" id="IPR050956">
    <property type="entry name" value="2C_system_His_kinase"/>
</dbReference>
<feature type="region of interest" description="Disordered" evidence="4">
    <location>
        <begin position="1231"/>
        <end position="1253"/>
    </location>
</feature>
<evidence type="ECO:0000256" key="3">
    <source>
        <dbReference type="SAM" id="Coils"/>
    </source>
</evidence>
<keyword evidence="3" id="KW-0175">Coiled coil</keyword>
<name>A0A0G2EDB8_PHACM</name>
<dbReference type="SMART" id="SM00388">
    <property type="entry name" value="HisKA"/>
    <property type="match status" value="1"/>
</dbReference>
<feature type="compositionally biased region" description="Low complexity" evidence="4">
    <location>
        <begin position="54"/>
        <end position="65"/>
    </location>
</feature>
<dbReference type="InterPro" id="IPR058846">
    <property type="entry name" value="PAS-like"/>
</dbReference>
<dbReference type="InterPro" id="IPR003594">
    <property type="entry name" value="HATPase_dom"/>
</dbReference>
<dbReference type="Gene3D" id="3.30.450.40">
    <property type="match status" value="1"/>
</dbReference>
<evidence type="ECO:0000313" key="8">
    <source>
        <dbReference type="EMBL" id="KKY20882.1"/>
    </source>
</evidence>
<feature type="domain" description="Response regulatory" evidence="6">
    <location>
        <begin position="1258"/>
        <end position="1392"/>
    </location>
</feature>
<feature type="coiled-coil region" evidence="3">
    <location>
        <begin position="722"/>
        <end position="749"/>
    </location>
</feature>
<feature type="region of interest" description="Disordered" evidence="4">
    <location>
        <begin position="302"/>
        <end position="334"/>
    </location>
</feature>
<dbReference type="SUPFAM" id="SSF55874">
    <property type="entry name" value="ATPase domain of HSP90 chaperone/DNA topoisomerase II/histidine kinase"/>
    <property type="match status" value="1"/>
</dbReference>
<dbReference type="Pfam" id="PF00072">
    <property type="entry name" value="Response_reg"/>
    <property type="match status" value="1"/>
</dbReference>
<keyword evidence="8" id="KW-0808">Transferase</keyword>
<feature type="region of interest" description="Disordered" evidence="4">
    <location>
        <begin position="1189"/>
        <end position="1218"/>
    </location>
</feature>
<protein>
    <submittedName>
        <fullName evidence="8">Putative sensory transduction histidine kinase</fullName>
    </submittedName>
</protein>
<dbReference type="PROSITE" id="PS50113">
    <property type="entry name" value="PAC"/>
    <property type="match status" value="1"/>
</dbReference>
<dbReference type="Pfam" id="PF00512">
    <property type="entry name" value="HisKA"/>
    <property type="match status" value="1"/>
</dbReference>
<dbReference type="InterPro" id="IPR000700">
    <property type="entry name" value="PAS-assoc_C"/>
</dbReference>
<dbReference type="SUPFAM" id="SSF55781">
    <property type="entry name" value="GAF domain-like"/>
    <property type="match status" value="1"/>
</dbReference>
<gene>
    <name evidence="8" type="ORF">UCRPC4_g03958</name>
</gene>
<evidence type="ECO:0000256" key="4">
    <source>
        <dbReference type="SAM" id="MobiDB-lite"/>
    </source>
</evidence>
<dbReference type="Pfam" id="PF26131">
    <property type="entry name" value="PAS-like"/>
    <property type="match status" value="1"/>
</dbReference>
<dbReference type="InterPro" id="IPR000014">
    <property type="entry name" value="PAS"/>
</dbReference>
<dbReference type="PANTHER" id="PTHR43719">
    <property type="entry name" value="TWO-COMPONENT HISTIDINE KINASE"/>
    <property type="match status" value="1"/>
</dbReference>
<dbReference type="Pfam" id="PF08447">
    <property type="entry name" value="PAS_3"/>
    <property type="match status" value="1"/>
</dbReference>
<evidence type="ECO:0000313" key="9">
    <source>
        <dbReference type="Proteomes" id="UP000053317"/>
    </source>
</evidence>